<organism evidence="3 4">
    <name type="scientific">Pelagibacterium lacus</name>
    <dbReference type="NCBI Taxonomy" id="2282655"/>
    <lineage>
        <taxon>Bacteria</taxon>
        <taxon>Pseudomonadati</taxon>
        <taxon>Pseudomonadota</taxon>
        <taxon>Alphaproteobacteria</taxon>
        <taxon>Hyphomicrobiales</taxon>
        <taxon>Devosiaceae</taxon>
        <taxon>Pelagibacterium</taxon>
    </lineage>
</organism>
<evidence type="ECO:0000259" key="2">
    <source>
        <dbReference type="Pfam" id="PF08327"/>
    </source>
</evidence>
<accession>A0A369W6I6</accession>
<dbReference type="OrthoDB" id="8417725at2"/>
<dbReference type="Gene3D" id="3.30.530.20">
    <property type="match status" value="1"/>
</dbReference>
<feature type="domain" description="Activator of Hsp90 ATPase homologue 1/2-like C-terminal" evidence="2">
    <location>
        <begin position="22"/>
        <end position="141"/>
    </location>
</feature>
<dbReference type="SUPFAM" id="SSF55961">
    <property type="entry name" value="Bet v1-like"/>
    <property type="match status" value="1"/>
</dbReference>
<name>A0A369W6I6_9HYPH</name>
<evidence type="ECO:0000256" key="1">
    <source>
        <dbReference type="ARBA" id="ARBA00006817"/>
    </source>
</evidence>
<evidence type="ECO:0000313" key="4">
    <source>
        <dbReference type="Proteomes" id="UP000253759"/>
    </source>
</evidence>
<reference evidence="4" key="1">
    <citation type="submission" date="2018-07" db="EMBL/GenBank/DDBJ databases">
        <authorList>
            <person name="Liu B.-T."/>
            <person name="Du Z."/>
        </authorList>
    </citation>
    <scope>NUCLEOTIDE SEQUENCE [LARGE SCALE GENOMIC DNA]</scope>
    <source>
        <strain evidence="4">XYN52</strain>
    </source>
</reference>
<protein>
    <submittedName>
        <fullName evidence="3">SRPBCC domain-containing protein</fullName>
    </submittedName>
</protein>
<evidence type="ECO:0000313" key="3">
    <source>
        <dbReference type="EMBL" id="RDE10296.1"/>
    </source>
</evidence>
<dbReference type="Proteomes" id="UP000253759">
    <property type="component" value="Unassembled WGS sequence"/>
</dbReference>
<dbReference type="RefSeq" id="WP_114644592.1">
    <property type="nucleotide sequence ID" value="NZ_QQNH01000002.1"/>
</dbReference>
<gene>
    <name evidence="3" type="ORF">DVH29_02605</name>
</gene>
<dbReference type="InterPro" id="IPR013538">
    <property type="entry name" value="ASHA1/2-like_C"/>
</dbReference>
<sequence length="266" mass="28705">MPVKKESSGRRSVEAEIEVPGTPEAVWEAIATGPGISAWFVPSTVDGRVGGKTIQHFAPDSSMDSVGAITEWQPPHRFVATTEEEMGTVASEWTVEARAGGTCTVRIVHSWFAEGDDWDDQYEGHAAGWASFFKILKLYLEHFPGERSALVQTAAKFEGSVAEAFERLMGPLGIGPGSEGQRTTAGPDGPELAGRVLEAPNGPEGFSVIMLVDRPARAIAHMIGFPMGGPIHISVRFYLYGAEAMARAGEIESFWSGWLAERFPAR</sequence>
<dbReference type="CDD" id="cd07814">
    <property type="entry name" value="SRPBCC_CalC_Aha1-like"/>
    <property type="match status" value="1"/>
</dbReference>
<proteinExistence type="inferred from homology"/>
<comment type="caution">
    <text evidence="3">The sequence shown here is derived from an EMBL/GenBank/DDBJ whole genome shotgun (WGS) entry which is preliminary data.</text>
</comment>
<keyword evidence="4" id="KW-1185">Reference proteome</keyword>
<dbReference type="InterPro" id="IPR023393">
    <property type="entry name" value="START-like_dom_sf"/>
</dbReference>
<dbReference type="AlphaFoldDB" id="A0A369W6I6"/>
<dbReference type="EMBL" id="QQNH01000002">
    <property type="protein sequence ID" value="RDE10296.1"/>
    <property type="molecule type" value="Genomic_DNA"/>
</dbReference>
<dbReference type="Pfam" id="PF08327">
    <property type="entry name" value="AHSA1"/>
    <property type="match status" value="1"/>
</dbReference>
<comment type="similarity">
    <text evidence="1">Belongs to the AHA1 family.</text>
</comment>